<keyword evidence="1" id="KW-0732">Signal</keyword>
<evidence type="ECO:0000256" key="1">
    <source>
        <dbReference type="SAM" id="SignalP"/>
    </source>
</evidence>
<dbReference type="AlphaFoldDB" id="A0A8J6U3S7"/>
<sequence length="148" mass="17082">MKLLKYISYGIAVCTLSLSLFQCAGAKQTNSEKSLDVEEVYYKALDSINRELYIVVKPNSQPLDHVYYQGSKISLAQDNSMLYIGHYQKLPLAKQDVIMSDKPFAEYGNKLPVLPEKIPFNLIENECMIGYKLNDEYQYFKYSNVIRK</sequence>
<dbReference type="Proteomes" id="UP000621516">
    <property type="component" value="Unassembled WGS sequence"/>
</dbReference>
<dbReference type="EMBL" id="JACVXD010000002">
    <property type="protein sequence ID" value="MBD0823392.1"/>
    <property type="molecule type" value="Genomic_DNA"/>
</dbReference>
<dbReference type="RefSeq" id="WP_188222698.1">
    <property type="nucleotide sequence ID" value="NZ_JACVXD010000002.1"/>
</dbReference>
<comment type="caution">
    <text evidence="2">The sequence shown here is derived from an EMBL/GenBank/DDBJ whole genome shotgun (WGS) entry which is preliminary data.</text>
</comment>
<evidence type="ECO:0008006" key="4">
    <source>
        <dbReference type="Google" id="ProtNLM"/>
    </source>
</evidence>
<gene>
    <name evidence="2" type="ORF">ICJ85_05105</name>
</gene>
<accession>A0A8J6U3S7</accession>
<evidence type="ECO:0000313" key="2">
    <source>
        <dbReference type="EMBL" id="MBD0823392.1"/>
    </source>
</evidence>
<protein>
    <recommendedName>
        <fullName evidence="4">Lipoprotein</fullName>
    </recommendedName>
</protein>
<organism evidence="2 3">
    <name type="scientific">Aestuariibaculum marinum</name>
    <dbReference type="NCBI Taxonomy" id="2683592"/>
    <lineage>
        <taxon>Bacteria</taxon>
        <taxon>Pseudomonadati</taxon>
        <taxon>Bacteroidota</taxon>
        <taxon>Flavobacteriia</taxon>
        <taxon>Flavobacteriales</taxon>
        <taxon>Flavobacteriaceae</taxon>
    </lineage>
</organism>
<evidence type="ECO:0000313" key="3">
    <source>
        <dbReference type="Proteomes" id="UP000621516"/>
    </source>
</evidence>
<name>A0A8J6U3S7_9FLAO</name>
<proteinExistence type="predicted"/>
<reference evidence="2 3" key="1">
    <citation type="journal article" date="2018" name="J. Microbiol.">
        <title>Aestuariibaculum marinum sp. nov., a marine bacterium isolated from seawater in South Korea.</title>
        <authorList>
            <person name="Choi J."/>
            <person name="Lee D."/>
            <person name="Jang J.H."/>
            <person name="Cha S."/>
            <person name="Seo T."/>
        </authorList>
    </citation>
    <scope>NUCLEOTIDE SEQUENCE [LARGE SCALE GENOMIC DNA]</scope>
    <source>
        <strain evidence="2 3">IP7</strain>
    </source>
</reference>
<feature type="signal peptide" evidence="1">
    <location>
        <begin position="1"/>
        <end position="26"/>
    </location>
</feature>
<feature type="chain" id="PRO_5035155324" description="Lipoprotein" evidence="1">
    <location>
        <begin position="27"/>
        <end position="148"/>
    </location>
</feature>
<keyword evidence="3" id="KW-1185">Reference proteome</keyword>